<dbReference type="Gene3D" id="3.40.50.2300">
    <property type="match status" value="1"/>
</dbReference>
<name>A0A3N4KNI4_9PEZI</name>
<evidence type="ECO:0000256" key="3">
    <source>
        <dbReference type="ARBA" id="ARBA00022553"/>
    </source>
</evidence>
<dbReference type="SMART" id="SM00448">
    <property type="entry name" value="REC"/>
    <property type="match status" value="1"/>
</dbReference>
<protein>
    <recommendedName>
        <fullName evidence="2">histidine kinase</fullName>
        <ecNumber evidence="2">2.7.13.3</ecNumber>
    </recommendedName>
</protein>
<comment type="catalytic activity">
    <reaction evidence="1">
        <text>ATP + protein L-histidine = ADP + protein N-phospho-L-histidine.</text>
        <dbReference type="EC" id="2.7.13.3"/>
    </reaction>
</comment>
<dbReference type="InterPro" id="IPR005467">
    <property type="entry name" value="His_kinase_dom"/>
</dbReference>
<dbReference type="PROSITE" id="PS50110">
    <property type="entry name" value="RESPONSE_REGULATORY"/>
    <property type="match status" value="1"/>
</dbReference>
<sequence>MDAEKSLKSYEAYDHDPYSRASLVIGSTNTMDVVHMGEPGFRSRMEENFIDLESKCLEQTFNLKEKLRSSTTYDFWQHLMEGMSEIMGAQYAFVAKRVLVDDENSAVEMPAIGQPGSCLMGLAFYFNDHKGQSGLYRDYKYQVYGCPCQWMRHDKVLIIPEGLATLTPNNPNAGAMPILPEGYLAVPLFHKGKCFAHFGVMWTADGLRERPQLGWGMLEMFLHALEDQVTDRMLEGNGFTEKPNEVIPQEAVSYRQSLRPYARSLSHELRTPMQGVVGMLDVMYASVLEATEWEIGDMKQIRNMVESLRESIEVAQDSTRRAVDAADNMVHAYDFDMEVPSTPTRDIGLGDDGDDSDSSPNHELDVDEVDSLLNNPRRSKRRRESVSPDEHQPYKMRHFSEGLSYDREGSPLLDRSRRSTNTPSTDQNVVDADRREFAIPNYPSVASPTPSNALMFDASGGVRLNSRPIKLRELLRQIIHDSLRSGGRPDSTRSVETPLGELITVQTAVPGGSISTIKIELTVDETLPETLLLDGVQLSKLLSSVFHNAVKFTENGKIAVQATMKSRFLHFAIADTGEGIPETFLPKLFTAFAREDESLTRSRDGLGLGLMVAKGIARKMGGELWCERTAVQGPHKGSEFRIKLPLTFTDVASAPGTPVVQPGTPLVTPAVLSNAPNPLGTWSLDTGLNRKSPFTGPSPLQDASALPSVPQAARFSPELNPIPQSPPHPGAKFPRGRKPVEYDRNLGQKMPLRILVAEDNKINRKLLINMLKKLGYTEIYEACDGVEAVQIMDVPRERPIDLILMDLWMPRMDGYEAATKILAMPQYADDIIVLAVSADATTEALEKTSRIGMKGFMTKPFKLVDLERLLTEYCADKARLYI</sequence>
<dbReference type="InterPro" id="IPR036097">
    <property type="entry name" value="HisK_dim/P_sf"/>
</dbReference>
<dbReference type="SUPFAM" id="SSF55874">
    <property type="entry name" value="ATPase domain of HSP90 chaperone/DNA topoisomerase II/histidine kinase"/>
    <property type="match status" value="1"/>
</dbReference>
<accession>A0A3N4KNI4</accession>
<dbReference type="SMART" id="SM00387">
    <property type="entry name" value="HATPase_c"/>
    <property type="match status" value="1"/>
</dbReference>
<dbReference type="Gene3D" id="1.10.287.130">
    <property type="match status" value="1"/>
</dbReference>
<dbReference type="PROSITE" id="PS50109">
    <property type="entry name" value="HIS_KIN"/>
    <property type="match status" value="1"/>
</dbReference>
<keyword evidence="4" id="KW-0808">Transferase</keyword>
<feature type="compositionally biased region" description="Polar residues" evidence="7">
    <location>
        <begin position="419"/>
        <end position="428"/>
    </location>
</feature>
<evidence type="ECO:0000313" key="11">
    <source>
        <dbReference type="Proteomes" id="UP000277580"/>
    </source>
</evidence>
<evidence type="ECO:0000259" key="9">
    <source>
        <dbReference type="PROSITE" id="PS50110"/>
    </source>
</evidence>
<reference evidence="10 11" key="1">
    <citation type="journal article" date="2018" name="Nat. Ecol. Evol.">
        <title>Pezizomycetes genomes reveal the molecular basis of ectomycorrhizal truffle lifestyle.</title>
        <authorList>
            <person name="Murat C."/>
            <person name="Payen T."/>
            <person name="Noel B."/>
            <person name="Kuo A."/>
            <person name="Morin E."/>
            <person name="Chen J."/>
            <person name="Kohler A."/>
            <person name="Krizsan K."/>
            <person name="Balestrini R."/>
            <person name="Da Silva C."/>
            <person name="Montanini B."/>
            <person name="Hainaut M."/>
            <person name="Levati E."/>
            <person name="Barry K.W."/>
            <person name="Belfiori B."/>
            <person name="Cichocki N."/>
            <person name="Clum A."/>
            <person name="Dockter R.B."/>
            <person name="Fauchery L."/>
            <person name="Guy J."/>
            <person name="Iotti M."/>
            <person name="Le Tacon F."/>
            <person name="Lindquist E.A."/>
            <person name="Lipzen A."/>
            <person name="Malagnac F."/>
            <person name="Mello A."/>
            <person name="Molinier V."/>
            <person name="Miyauchi S."/>
            <person name="Poulain J."/>
            <person name="Riccioni C."/>
            <person name="Rubini A."/>
            <person name="Sitrit Y."/>
            <person name="Splivallo R."/>
            <person name="Traeger S."/>
            <person name="Wang M."/>
            <person name="Zifcakova L."/>
            <person name="Wipf D."/>
            <person name="Zambonelli A."/>
            <person name="Paolocci F."/>
            <person name="Nowrousian M."/>
            <person name="Ottonello S."/>
            <person name="Baldrian P."/>
            <person name="Spatafora J.W."/>
            <person name="Henrissat B."/>
            <person name="Nagy L.G."/>
            <person name="Aury J.M."/>
            <person name="Wincker P."/>
            <person name="Grigoriev I.V."/>
            <person name="Bonfante P."/>
            <person name="Martin F.M."/>
        </authorList>
    </citation>
    <scope>NUCLEOTIDE SEQUENCE [LARGE SCALE GENOMIC DNA]</scope>
    <source>
        <strain evidence="10 11">CCBAS932</strain>
    </source>
</reference>
<dbReference type="InterPro" id="IPR011006">
    <property type="entry name" value="CheY-like_superfamily"/>
</dbReference>
<dbReference type="EMBL" id="ML119131">
    <property type="protein sequence ID" value="RPB12070.1"/>
    <property type="molecule type" value="Genomic_DNA"/>
</dbReference>
<dbReference type="AlphaFoldDB" id="A0A3N4KNI4"/>
<evidence type="ECO:0000256" key="1">
    <source>
        <dbReference type="ARBA" id="ARBA00000085"/>
    </source>
</evidence>
<proteinExistence type="predicted"/>
<dbReference type="InterPro" id="IPR003661">
    <property type="entry name" value="HisK_dim/P_dom"/>
</dbReference>
<feature type="modified residue" description="4-aspartylphosphate" evidence="6">
    <location>
        <position position="806"/>
    </location>
</feature>
<dbReference type="FunFam" id="1.10.287.130:FF:000100">
    <property type="entry name" value="Sensor histidine kinase/response regulator"/>
    <property type="match status" value="1"/>
</dbReference>
<dbReference type="Proteomes" id="UP000277580">
    <property type="component" value="Unassembled WGS sequence"/>
</dbReference>
<dbReference type="CDD" id="cd00082">
    <property type="entry name" value="HisKA"/>
    <property type="match status" value="1"/>
</dbReference>
<feature type="domain" description="Response regulatory" evidence="9">
    <location>
        <begin position="753"/>
        <end position="874"/>
    </location>
</feature>
<keyword evidence="5" id="KW-0418">Kinase</keyword>
<dbReference type="GO" id="GO:0005886">
    <property type="term" value="C:plasma membrane"/>
    <property type="evidence" value="ECO:0007669"/>
    <property type="project" value="TreeGrafter"/>
</dbReference>
<dbReference type="STRING" id="1392247.A0A3N4KNI4"/>
<evidence type="ECO:0000256" key="6">
    <source>
        <dbReference type="PROSITE-ProRule" id="PRU00169"/>
    </source>
</evidence>
<gene>
    <name evidence="10" type="ORF">P167DRAFT_488316</name>
</gene>
<evidence type="ECO:0000256" key="7">
    <source>
        <dbReference type="SAM" id="MobiDB-lite"/>
    </source>
</evidence>
<dbReference type="PANTHER" id="PTHR43047">
    <property type="entry name" value="TWO-COMPONENT HISTIDINE PROTEIN KINASE"/>
    <property type="match status" value="1"/>
</dbReference>
<dbReference type="PRINTS" id="PR00344">
    <property type="entry name" value="BCTRLSENSOR"/>
</dbReference>
<evidence type="ECO:0000259" key="8">
    <source>
        <dbReference type="PROSITE" id="PS50109"/>
    </source>
</evidence>
<dbReference type="InterPro" id="IPR036890">
    <property type="entry name" value="HATPase_C_sf"/>
</dbReference>
<dbReference type="CDD" id="cd17546">
    <property type="entry name" value="REC_hyHK_CKI1_RcsC-like"/>
    <property type="match status" value="1"/>
</dbReference>
<dbReference type="GO" id="GO:0000155">
    <property type="term" value="F:phosphorelay sensor kinase activity"/>
    <property type="evidence" value="ECO:0007669"/>
    <property type="project" value="InterPro"/>
</dbReference>
<dbReference type="SUPFAM" id="SSF47384">
    <property type="entry name" value="Homodimeric domain of signal transducing histidine kinase"/>
    <property type="match status" value="1"/>
</dbReference>
<keyword evidence="11" id="KW-1185">Reference proteome</keyword>
<evidence type="ECO:0000256" key="5">
    <source>
        <dbReference type="ARBA" id="ARBA00022777"/>
    </source>
</evidence>
<dbReference type="InterPro" id="IPR003594">
    <property type="entry name" value="HATPase_dom"/>
</dbReference>
<dbReference type="Pfam" id="PF00072">
    <property type="entry name" value="Response_reg"/>
    <property type="match status" value="1"/>
</dbReference>
<feature type="domain" description="Histidine kinase" evidence="8">
    <location>
        <begin position="517"/>
        <end position="648"/>
    </location>
</feature>
<dbReference type="PANTHER" id="PTHR43047:SF2">
    <property type="entry name" value="HISTIDINE KINASE M7"/>
    <property type="match status" value="1"/>
</dbReference>
<evidence type="ECO:0000256" key="2">
    <source>
        <dbReference type="ARBA" id="ARBA00012438"/>
    </source>
</evidence>
<organism evidence="10 11">
    <name type="scientific">Morchella conica CCBAS932</name>
    <dbReference type="NCBI Taxonomy" id="1392247"/>
    <lineage>
        <taxon>Eukaryota</taxon>
        <taxon>Fungi</taxon>
        <taxon>Dikarya</taxon>
        <taxon>Ascomycota</taxon>
        <taxon>Pezizomycotina</taxon>
        <taxon>Pezizomycetes</taxon>
        <taxon>Pezizales</taxon>
        <taxon>Morchellaceae</taxon>
        <taxon>Morchella</taxon>
    </lineage>
</organism>
<dbReference type="Gene3D" id="3.30.565.10">
    <property type="entry name" value="Histidine kinase-like ATPase, C-terminal domain"/>
    <property type="match status" value="1"/>
</dbReference>
<dbReference type="GO" id="GO:0009927">
    <property type="term" value="F:histidine phosphotransfer kinase activity"/>
    <property type="evidence" value="ECO:0007669"/>
    <property type="project" value="TreeGrafter"/>
</dbReference>
<dbReference type="Pfam" id="PF02518">
    <property type="entry name" value="HATPase_c"/>
    <property type="match status" value="1"/>
</dbReference>
<feature type="region of interest" description="Disordered" evidence="7">
    <location>
        <begin position="690"/>
        <end position="739"/>
    </location>
</feature>
<evidence type="ECO:0000256" key="4">
    <source>
        <dbReference type="ARBA" id="ARBA00022679"/>
    </source>
</evidence>
<dbReference type="InParanoid" id="A0A3N4KNI4"/>
<dbReference type="InterPro" id="IPR001789">
    <property type="entry name" value="Sig_transdc_resp-reg_receiver"/>
</dbReference>
<dbReference type="InterPro" id="IPR004358">
    <property type="entry name" value="Sig_transdc_His_kin-like_C"/>
</dbReference>
<dbReference type="SUPFAM" id="SSF52172">
    <property type="entry name" value="CheY-like"/>
    <property type="match status" value="1"/>
</dbReference>
<dbReference type="EC" id="2.7.13.3" evidence="2"/>
<feature type="compositionally biased region" description="Basic and acidic residues" evidence="7">
    <location>
        <begin position="384"/>
        <end position="417"/>
    </location>
</feature>
<dbReference type="OrthoDB" id="60033at2759"/>
<keyword evidence="3 6" id="KW-0597">Phosphoprotein</keyword>
<evidence type="ECO:0000313" key="10">
    <source>
        <dbReference type="EMBL" id="RPB12070.1"/>
    </source>
</evidence>
<feature type="region of interest" description="Disordered" evidence="7">
    <location>
        <begin position="334"/>
        <end position="431"/>
    </location>
</feature>